<proteinExistence type="predicted"/>
<dbReference type="EMBL" id="GGEC01063822">
    <property type="protein sequence ID" value="MBX44306.1"/>
    <property type="molecule type" value="Transcribed_RNA"/>
</dbReference>
<evidence type="ECO:0000313" key="1">
    <source>
        <dbReference type="EMBL" id="MBX44306.1"/>
    </source>
</evidence>
<sequence>MLLWFNTCTVCPGKVNKIAKQDLQEQS</sequence>
<name>A0A2P2NP88_RHIMU</name>
<reference evidence="1" key="1">
    <citation type="submission" date="2018-02" db="EMBL/GenBank/DDBJ databases">
        <title>Rhizophora mucronata_Transcriptome.</title>
        <authorList>
            <person name="Meera S.P."/>
            <person name="Sreeshan A."/>
            <person name="Augustine A."/>
        </authorList>
    </citation>
    <scope>NUCLEOTIDE SEQUENCE</scope>
    <source>
        <tissue evidence="1">Leaf</tissue>
    </source>
</reference>
<accession>A0A2P2NP88</accession>
<protein>
    <submittedName>
        <fullName evidence="1">Uncharacterized protein</fullName>
    </submittedName>
</protein>
<organism evidence="1">
    <name type="scientific">Rhizophora mucronata</name>
    <name type="common">Asiatic mangrove</name>
    <dbReference type="NCBI Taxonomy" id="61149"/>
    <lineage>
        <taxon>Eukaryota</taxon>
        <taxon>Viridiplantae</taxon>
        <taxon>Streptophyta</taxon>
        <taxon>Embryophyta</taxon>
        <taxon>Tracheophyta</taxon>
        <taxon>Spermatophyta</taxon>
        <taxon>Magnoliopsida</taxon>
        <taxon>eudicotyledons</taxon>
        <taxon>Gunneridae</taxon>
        <taxon>Pentapetalae</taxon>
        <taxon>rosids</taxon>
        <taxon>fabids</taxon>
        <taxon>Malpighiales</taxon>
        <taxon>Rhizophoraceae</taxon>
        <taxon>Rhizophora</taxon>
    </lineage>
</organism>
<dbReference type="AlphaFoldDB" id="A0A2P2NP88"/>